<dbReference type="Pfam" id="PF00109">
    <property type="entry name" value="ketoacyl-synt"/>
    <property type="match status" value="1"/>
</dbReference>
<dbReference type="InterPro" id="IPR016035">
    <property type="entry name" value="Acyl_Trfase/lysoPLipase"/>
</dbReference>
<keyword evidence="3" id="KW-0808">Transferase</keyword>
<dbReference type="PANTHER" id="PTHR43775:SF51">
    <property type="entry name" value="INACTIVE PHENOLPHTHIOCEROL SYNTHESIS POLYKETIDE SYNTHASE TYPE I PKS1-RELATED"/>
    <property type="match status" value="1"/>
</dbReference>
<feature type="domain" description="Ketosynthase family 3 (KS3)" evidence="5">
    <location>
        <begin position="3"/>
        <end position="465"/>
    </location>
</feature>
<dbReference type="InterPro" id="IPR001227">
    <property type="entry name" value="Ac_transferase_dom_sf"/>
</dbReference>
<dbReference type="Gene3D" id="1.10.1200.10">
    <property type="entry name" value="ACP-like"/>
    <property type="match status" value="1"/>
</dbReference>
<dbReference type="InterPro" id="IPR020807">
    <property type="entry name" value="PKS_DH"/>
</dbReference>
<dbReference type="InterPro" id="IPR050091">
    <property type="entry name" value="PKS_NRPS_Biosynth_Enz"/>
</dbReference>
<dbReference type="EMBL" id="BIFQ01000001">
    <property type="protein sequence ID" value="GCE07694.1"/>
    <property type="molecule type" value="Genomic_DNA"/>
</dbReference>
<evidence type="ECO:0000256" key="1">
    <source>
        <dbReference type="ARBA" id="ARBA00022450"/>
    </source>
</evidence>
<dbReference type="InterPro" id="IPR014031">
    <property type="entry name" value="Ketoacyl_synth_C"/>
</dbReference>
<feature type="region of interest" description="C-terminal hotdog fold" evidence="4">
    <location>
        <begin position="1586"/>
        <end position="1734"/>
    </location>
</feature>
<evidence type="ECO:0000313" key="7">
    <source>
        <dbReference type="EMBL" id="GCE07694.1"/>
    </source>
</evidence>
<dbReference type="SUPFAM" id="SSF53901">
    <property type="entry name" value="Thiolase-like"/>
    <property type="match status" value="1"/>
</dbReference>
<dbReference type="InterPro" id="IPR014030">
    <property type="entry name" value="Ketoacyl_synth_N"/>
</dbReference>
<accession>A0A401ZLK0</accession>
<protein>
    <submittedName>
        <fullName evidence="7">Polyketide synthase</fullName>
    </submittedName>
</protein>
<dbReference type="SMART" id="SM00825">
    <property type="entry name" value="PKS_KS"/>
    <property type="match status" value="1"/>
</dbReference>
<organism evidence="7 8">
    <name type="scientific">Dictyobacter aurantiacus</name>
    <dbReference type="NCBI Taxonomy" id="1936993"/>
    <lineage>
        <taxon>Bacteria</taxon>
        <taxon>Bacillati</taxon>
        <taxon>Chloroflexota</taxon>
        <taxon>Ktedonobacteria</taxon>
        <taxon>Ktedonobacterales</taxon>
        <taxon>Dictyobacteraceae</taxon>
        <taxon>Dictyobacter</taxon>
    </lineage>
</organism>
<dbReference type="Proteomes" id="UP000287224">
    <property type="component" value="Unassembled WGS sequence"/>
</dbReference>
<comment type="caution">
    <text evidence="7">The sequence shown here is derived from an EMBL/GenBank/DDBJ whole genome shotgun (WGS) entry which is preliminary data.</text>
</comment>
<evidence type="ECO:0000256" key="3">
    <source>
        <dbReference type="ARBA" id="ARBA00022679"/>
    </source>
</evidence>
<dbReference type="InterPro" id="IPR049552">
    <property type="entry name" value="PKS_DH_N"/>
</dbReference>
<dbReference type="Pfam" id="PF21089">
    <property type="entry name" value="PKS_DH_N"/>
    <property type="match status" value="1"/>
</dbReference>
<dbReference type="InterPro" id="IPR016039">
    <property type="entry name" value="Thiolase-like"/>
</dbReference>
<dbReference type="InterPro" id="IPR016036">
    <property type="entry name" value="Malonyl_transacylase_ACP-bd"/>
</dbReference>
<dbReference type="SMART" id="SM00827">
    <property type="entry name" value="PKS_AT"/>
    <property type="match status" value="1"/>
</dbReference>
<dbReference type="Gene3D" id="3.40.47.10">
    <property type="match status" value="1"/>
</dbReference>
<reference evidence="8" key="1">
    <citation type="submission" date="2018-12" db="EMBL/GenBank/DDBJ databases">
        <title>Tengunoibacter tsumagoiensis gen. nov., sp. nov., Dictyobacter kobayashii sp. nov., D. alpinus sp. nov., and D. joshuensis sp. nov. and description of Dictyobacteraceae fam. nov. within the order Ktedonobacterales isolated from Tengu-no-mugimeshi.</title>
        <authorList>
            <person name="Wang C.M."/>
            <person name="Zheng Y."/>
            <person name="Sakai Y."/>
            <person name="Toyoda A."/>
            <person name="Minakuchi Y."/>
            <person name="Abe K."/>
            <person name="Yokota A."/>
            <person name="Yabe S."/>
        </authorList>
    </citation>
    <scope>NUCLEOTIDE SEQUENCE [LARGE SCALE GENOMIC DNA]</scope>
    <source>
        <strain evidence="8">S-27</strain>
    </source>
</reference>
<proteinExistence type="predicted"/>
<keyword evidence="1" id="KW-0596">Phosphopantetheine</keyword>
<dbReference type="GO" id="GO:0006633">
    <property type="term" value="P:fatty acid biosynthetic process"/>
    <property type="evidence" value="ECO:0007669"/>
    <property type="project" value="TreeGrafter"/>
</dbReference>
<dbReference type="InterPro" id="IPR013968">
    <property type="entry name" value="PKS_KR"/>
</dbReference>
<dbReference type="InterPro" id="IPR049551">
    <property type="entry name" value="PKS_DH_C"/>
</dbReference>
<evidence type="ECO:0000313" key="8">
    <source>
        <dbReference type="Proteomes" id="UP000287224"/>
    </source>
</evidence>
<dbReference type="SMART" id="SM00822">
    <property type="entry name" value="PKS_KR"/>
    <property type="match status" value="1"/>
</dbReference>
<dbReference type="SUPFAM" id="SSF55048">
    <property type="entry name" value="Probable ACP-binding domain of malonyl-CoA ACP transacylase"/>
    <property type="match status" value="1"/>
</dbReference>
<evidence type="ECO:0000256" key="2">
    <source>
        <dbReference type="ARBA" id="ARBA00022553"/>
    </source>
</evidence>
<dbReference type="InterPro" id="IPR049900">
    <property type="entry name" value="PKS_mFAS_DH"/>
</dbReference>
<keyword evidence="8" id="KW-1185">Reference proteome</keyword>
<dbReference type="PANTHER" id="PTHR43775">
    <property type="entry name" value="FATTY ACID SYNTHASE"/>
    <property type="match status" value="1"/>
</dbReference>
<dbReference type="Gene3D" id="3.40.366.10">
    <property type="entry name" value="Malonyl-Coenzyme A Acyl Carrier Protein, domain 2"/>
    <property type="match status" value="1"/>
</dbReference>
<dbReference type="Gene3D" id="3.40.50.720">
    <property type="entry name" value="NAD(P)-binding Rossmann-like Domain"/>
    <property type="match status" value="1"/>
</dbReference>
<dbReference type="InterPro" id="IPR020841">
    <property type="entry name" value="PKS_Beta-ketoAc_synthase_dom"/>
</dbReference>
<dbReference type="SUPFAM" id="SSF52151">
    <property type="entry name" value="FabD/lysophospholipase-like"/>
    <property type="match status" value="1"/>
</dbReference>
<dbReference type="Pfam" id="PF00698">
    <property type="entry name" value="Acyl_transf_1"/>
    <property type="match status" value="1"/>
</dbReference>
<dbReference type="InterPro" id="IPR057326">
    <property type="entry name" value="KR_dom"/>
</dbReference>
<dbReference type="PROSITE" id="PS52004">
    <property type="entry name" value="KS3_2"/>
    <property type="match status" value="1"/>
</dbReference>
<gene>
    <name evidence="7" type="ORF">KDAU_50230</name>
</gene>
<keyword evidence="2" id="KW-0597">Phosphoprotein</keyword>
<dbReference type="CDD" id="cd08953">
    <property type="entry name" value="KR_2_SDR_x"/>
    <property type="match status" value="1"/>
</dbReference>
<dbReference type="PROSITE" id="PS52019">
    <property type="entry name" value="PKS_MFAS_DH"/>
    <property type="match status" value="1"/>
</dbReference>
<dbReference type="GO" id="GO:0004312">
    <property type="term" value="F:fatty acid synthase activity"/>
    <property type="evidence" value="ECO:0007669"/>
    <property type="project" value="TreeGrafter"/>
</dbReference>
<feature type="active site" description="Proton acceptor; for dehydratase activity" evidence="4">
    <location>
        <position position="1479"/>
    </location>
</feature>
<dbReference type="CDD" id="cd00833">
    <property type="entry name" value="PKS"/>
    <property type="match status" value="1"/>
</dbReference>
<feature type="active site" description="Proton donor; for dehydratase activity" evidence="4">
    <location>
        <position position="1644"/>
    </location>
</feature>
<dbReference type="Pfam" id="PF02801">
    <property type="entry name" value="Ketoacyl-synt_C"/>
    <property type="match status" value="1"/>
</dbReference>
<name>A0A401ZLK0_9CHLR</name>
<sequence length="1907" mass="208624">MPMQTIAIVGMACRYPDTRSPQELWENALAQRRAFRTIPQQRLNLNDYYHSNRNMPDRTYSSQGAFLTDYAFDREHFRISGKTYRSTDLTHWLALQTAEQALADAGFAKDHGLPNLSTGVIVGNTLTGEFSRAQMMRLRWPYVARVVTQELLQENWQPEAIKKFLTRLEQEYKKPFAPVNEESLAGGLSNTIAGRICNYFDLKGGGYTVDGACSSSLLALTHACRALESFDVDLALAGGVDLSIDPFEIIGFAKTSALAAEEMRVYDLHSRGFLPGEGCGFVVLMRYEDALAENRHIYACIRGWGISSDGSGGITRPEAEGQHIALMRAYRRSGLSADTVPYIEGHGTGTEVGDATELKAITLTWDKMQHFAPEKQTYISTIKANIGHTKAAAGIAGVIKATMALSNQIIPPTTGMIEPHAEMMRPDARVKGLRQGRLWPAEAPLVAGVSSMGFGGINTHIVLEGMPGERRDHLSDLEQKLLTTHQDAEIFLLSALNAEDLQEQIVRLLSMAPRLSYAELTDLAAYLAGNLQPGSMRAAVIASRPHELERNLQQLQEILAAGASTHIDTKLHIYLGSGTTVPRIAFLFPGQGSPAYLSGGILRTNFSEIEQLYREMNLPEDADGKQTEIAQPAITLASLAGLHMMERLGVHAQTAIGHSLGELSALHWAGVMDSATLLRVARARGEAMAQVKDQDGAMLSIKASAEVVTDLIGDEPVVISGFNSPRQTVIAGGMLAVYKISARAHAMGIPCVPLAVSHAFHSPLVAPSADILASHLAQEHFTSPRRPIVSTVTGKVVKDDDITELLFKQVTAPVLFFKAVERIHEDIDLFIEVGPGHSLQRLLSDITPRPAVATDAGSSSMRGILSATAAAFVLGAPVNAAALFSHRFTRPIDLDWNPSFLVNPCEQAPQSEIERNEEVSDSLDSLLALSYAAGQTTFELVQKIIAARTEMPLDLLVPECRMLSDLHLNSISVGEIFAEACRALEITHAGPLLKYADASLSEIAQTLEDLQQQGNSSAISEQAREPEGLAPWIRCFSTIEQEYPLAGDFSSPEAGDWQMFAPPDYSLTNDLQRTFAMVKGTGCIVCLPQDRDSCYVRLLFQAARAVLAKKEMTHVVVVQHGAVGAAFARSLYLEYPQLTVCVVHLPDQQAALVEHIAIEVRAAQGFVEVSYDAAGKRTLSEFVPYEPVRRGEAVALQQSDVVLVTGGGKGIAAECALALAQDTGVTLALLGRARPQQDTVLRDSLSRFDVAGVSYRYFSVDVQNATAIAEVVREIESSLGTVTAIIHGAGMNQPTLLSMLDEELINRTIAPKVQGLQNVLAAISPTKIKSLITFGSVIARTGMQGEAHYALANEWLAHITAAFQQQHPTASCLCIEWSVWSDVGMGERLGRVEALRAEGITPIPVEQGLALFRQLQTHRQSSTRIVVSGRVGSAPTIRFASTPLPFLRFLEKARVFYPGIELIAEAELSRTTDIYVDEHQLQGERLVPAVMGLEAMAQVARAVTGKYERPCFNDVQFLRPLIVAERGSVTLRMLALAHPDGMVEVAIRCSETGYQVNHFQAVCFFEEQPETLTTMLSGPVAQEPAARLPQPGELYGGIFFHRGRFRRLKEYTLLHARECVAEISPYTEGAWFARYLPQELVLGDPASRDAYIHVIQSCIPQATLLPVHVESISVINQPFSSVLAPGEHIQVHARERARQGNTFIYDLEACNSHGQILEQWRGLYLHMVGETVSHEQWTEALFGPYAERRIAELAPWMQPLLLSVHGATDDGSLSVQPTGLDQKLCNLQIARPRSDELWRSLLCAQEYAFAQQLAAQNGEAFDIAASRVLAVSEVLKSAALPRDLPWMQMQVEQDGWQLLTIGSHHMLTAVISVRTQPHPYAFAFYCPPTTDIEKTASVPGVEKGLRR</sequence>
<dbReference type="Pfam" id="PF08659">
    <property type="entry name" value="KR"/>
    <property type="match status" value="1"/>
</dbReference>
<dbReference type="Pfam" id="PF14765">
    <property type="entry name" value="PS-DH"/>
    <property type="match status" value="1"/>
</dbReference>
<dbReference type="InterPro" id="IPR014043">
    <property type="entry name" value="Acyl_transferase_dom"/>
</dbReference>
<dbReference type="SUPFAM" id="SSF51735">
    <property type="entry name" value="NAD(P)-binding Rossmann-fold domains"/>
    <property type="match status" value="1"/>
</dbReference>
<dbReference type="InterPro" id="IPR036291">
    <property type="entry name" value="NAD(P)-bd_dom_sf"/>
</dbReference>
<dbReference type="SMART" id="SM00826">
    <property type="entry name" value="PKS_DH"/>
    <property type="match status" value="1"/>
</dbReference>
<evidence type="ECO:0000259" key="6">
    <source>
        <dbReference type="PROSITE" id="PS52019"/>
    </source>
</evidence>
<evidence type="ECO:0000259" key="5">
    <source>
        <dbReference type="PROSITE" id="PS52004"/>
    </source>
</evidence>
<dbReference type="InterPro" id="IPR042104">
    <property type="entry name" value="PKS_dehydratase_sf"/>
</dbReference>
<dbReference type="InterPro" id="IPR036736">
    <property type="entry name" value="ACP-like_sf"/>
</dbReference>
<evidence type="ECO:0000256" key="4">
    <source>
        <dbReference type="PROSITE-ProRule" id="PRU01363"/>
    </source>
</evidence>
<feature type="region of interest" description="N-terminal hotdog fold" evidence="4">
    <location>
        <begin position="1447"/>
        <end position="1570"/>
    </location>
</feature>
<feature type="domain" description="PKS/mFAS DH" evidence="6">
    <location>
        <begin position="1447"/>
        <end position="1734"/>
    </location>
</feature>
<dbReference type="Gene3D" id="3.10.129.110">
    <property type="entry name" value="Polyketide synthase dehydratase"/>
    <property type="match status" value="1"/>
</dbReference>